<dbReference type="EMBL" id="JAFMPP010000003">
    <property type="protein sequence ID" value="MBO0662078.1"/>
    <property type="molecule type" value="Genomic_DNA"/>
</dbReference>
<reference evidence="5" key="1">
    <citation type="submission" date="2021-03" db="EMBL/GenBank/DDBJ databases">
        <title>Whole genome sequence of Jiella sp. CQZ9-1.</title>
        <authorList>
            <person name="Tuo L."/>
        </authorList>
    </citation>
    <scope>NUCLEOTIDE SEQUENCE</scope>
    <source>
        <strain evidence="5">CQZ9-1</strain>
    </source>
</reference>
<feature type="domain" description="Carbohydrate kinase FGGY C-terminal" evidence="4">
    <location>
        <begin position="253"/>
        <end position="424"/>
    </location>
</feature>
<dbReference type="Proteomes" id="UP000664122">
    <property type="component" value="Unassembled WGS sequence"/>
</dbReference>
<dbReference type="CDD" id="cd07783">
    <property type="entry name" value="ASKHA_NBD_FGGY_SePSK_AtXK1-like"/>
    <property type="match status" value="1"/>
</dbReference>
<proteinExistence type="inferred from homology"/>
<keyword evidence="3 5" id="KW-0418">Kinase</keyword>
<dbReference type="InterPro" id="IPR018485">
    <property type="entry name" value="FGGY_C"/>
</dbReference>
<evidence type="ECO:0000259" key="4">
    <source>
        <dbReference type="Pfam" id="PF02782"/>
    </source>
</evidence>
<organism evidence="5 6">
    <name type="scientific">Jiella flava</name>
    <dbReference type="NCBI Taxonomy" id="2816857"/>
    <lineage>
        <taxon>Bacteria</taxon>
        <taxon>Pseudomonadati</taxon>
        <taxon>Pseudomonadota</taxon>
        <taxon>Alphaproteobacteria</taxon>
        <taxon>Hyphomicrobiales</taxon>
        <taxon>Aurantimonadaceae</taxon>
        <taxon>Jiella</taxon>
    </lineage>
</organism>
<keyword evidence="2" id="KW-0808">Transferase</keyword>
<dbReference type="RefSeq" id="WP_207256830.1">
    <property type="nucleotide sequence ID" value="NZ_JAFMPP010000003.1"/>
</dbReference>
<dbReference type="AlphaFoldDB" id="A0A939FUA8"/>
<name>A0A939FUA8_9HYPH</name>
<evidence type="ECO:0000256" key="1">
    <source>
        <dbReference type="ARBA" id="ARBA00009156"/>
    </source>
</evidence>
<evidence type="ECO:0000313" key="5">
    <source>
        <dbReference type="EMBL" id="MBO0662078.1"/>
    </source>
</evidence>
<dbReference type="PANTHER" id="PTHR10196">
    <property type="entry name" value="SUGAR KINASE"/>
    <property type="match status" value="1"/>
</dbReference>
<dbReference type="PANTHER" id="PTHR10196:SF80">
    <property type="entry name" value="D-RIBULOSE KINASE"/>
    <property type="match status" value="1"/>
</dbReference>
<evidence type="ECO:0000256" key="2">
    <source>
        <dbReference type="ARBA" id="ARBA00022679"/>
    </source>
</evidence>
<accession>A0A939FUA8</accession>
<dbReference type="GO" id="GO:0019150">
    <property type="term" value="F:D-ribulokinase activity"/>
    <property type="evidence" value="ECO:0007669"/>
    <property type="project" value="TreeGrafter"/>
</dbReference>
<dbReference type="GO" id="GO:0005829">
    <property type="term" value="C:cytosol"/>
    <property type="evidence" value="ECO:0007669"/>
    <property type="project" value="TreeGrafter"/>
</dbReference>
<sequence length="428" mass="43846">MSGAETKAGEAIAIGIDVGTSGARVAALDRQGALVDSVAERYPGGADRADPTSWWQAVSTCLDRLAAAMPLASIEALAVDGTSGTMLGLHADGRPAARPLLYDEPCPDEAIIAAVNAAAPAESPARGSSSALARAIFLSRQDGVVRLAHQADWIAAQITGAAPMSDANNALKTGYDPLHEKWPDWIASAGLEVARLPKVVLPGRPAAQLGAAAAKRFGLPVGAILAGGTTDGCASFLATGADRPGDAVTALGSTLVLKLLSDRPVNAPQFGIYSHRIGDMWLAGGASNAGGAVLAAFFDADQIAALTPQLMPETPTGLDYYPLNRPGERFPIADPNLEPRLSPRPEEDARFLQGLLEGIASVEALGYRRLAEIGAPRLASVRAVGGGAKNPGFTRIRERALGVPFLPAVSTEAAVGAARLALKAIGAA</sequence>
<dbReference type="GO" id="GO:0004856">
    <property type="term" value="F:D-xylulokinase activity"/>
    <property type="evidence" value="ECO:0007669"/>
    <property type="project" value="TreeGrafter"/>
</dbReference>
<protein>
    <submittedName>
        <fullName evidence="5">FGGY-family carbohydrate kinase</fullName>
    </submittedName>
</protein>
<comment type="caution">
    <text evidence="5">The sequence shown here is derived from an EMBL/GenBank/DDBJ whole genome shotgun (WGS) entry which is preliminary data.</text>
</comment>
<gene>
    <name evidence="5" type="ORF">J1C48_05790</name>
</gene>
<evidence type="ECO:0000256" key="3">
    <source>
        <dbReference type="ARBA" id="ARBA00022777"/>
    </source>
</evidence>
<evidence type="ECO:0000313" key="6">
    <source>
        <dbReference type="Proteomes" id="UP000664122"/>
    </source>
</evidence>
<dbReference type="SUPFAM" id="SSF53067">
    <property type="entry name" value="Actin-like ATPase domain"/>
    <property type="match status" value="2"/>
</dbReference>
<dbReference type="InterPro" id="IPR043129">
    <property type="entry name" value="ATPase_NBD"/>
</dbReference>
<keyword evidence="6" id="KW-1185">Reference proteome</keyword>
<dbReference type="Pfam" id="PF02782">
    <property type="entry name" value="FGGY_C"/>
    <property type="match status" value="1"/>
</dbReference>
<comment type="similarity">
    <text evidence="1">Belongs to the FGGY kinase family.</text>
</comment>
<dbReference type="Gene3D" id="3.30.420.40">
    <property type="match status" value="2"/>
</dbReference>
<dbReference type="GO" id="GO:0005997">
    <property type="term" value="P:xylulose metabolic process"/>
    <property type="evidence" value="ECO:0007669"/>
    <property type="project" value="TreeGrafter"/>
</dbReference>